<protein>
    <recommendedName>
        <fullName evidence="4">F-box domain-containing protein</fullName>
    </recommendedName>
</protein>
<dbReference type="OrthoDB" id="2827512at2759"/>
<gene>
    <name evidence="2" type="ORF">HYPSUDRAFT_207145</name>
</gene>
<dbReference type="STRING" id="945553.A0A0D2LZL0"/>
<evidence type="ECO:0008006" key="4">
    <source>
        <dbReference type="Google" id="ProtNLM"/>
    </source>
</evidence>
<organism evidence="2 3">
    <name type="scientific">Hypholoma sublateritium (strain FD-334 SS-4)</name>
    <dbReference type="NCBI Taxonomy" id="945553"/>
    <lineage>
        <taxon>Eukaryota</taxon>
        <taxon>Fungi</taxon>
        <taxon>Dikarya</taxon>
        <taxon>Basidiomycota</taxon>
        <taxon>Agaricomycotina</taxon>
        <taxon>Agaricomycetes</taxon>
        <taxon>Agaricomycetidae</taxon>
        <taxon>Agaricales</taxon>
        <taxon>Agaricineae</taxon>
        <taxon>Strophariaceae</taxon>
        <taxon>Hypholoma</taxon>
    </lineage>
</organism>
<evidence type="ECO:0000313" key="2">
    <source>
        <dbReference type="EMBL" id="KJA16348.1"/>
    </source>
</evidence>
<keyword evidence="1" id="KW-0175">Coiled coil</keyword>
<reference evidence="3" key="1">
    <citation type="submission" date="2014-04" db="EMBL/GenBank/DDBJ databases">
        <title>Evolutionary Origins and Diversification of the Mycorrhizal Mutualists.</title>
        <authorList>
            <consortium name="DOE Joint Genome Institute"/>
            <consortium name="Mycorrhizal Genomics Consortium"/>
            <person name="Kohler A."/>
            <person name="Kuo A."/>
            <person name="Nagy L.G."/>
            <person name="Floudas D."/>
            <person name="Copeland A."/>
            <person name="Barry K.W."/>
            <person name="Cichocki N."/>
            <person name="Veneault-Fourrey C."/>
            <person name="LaButti K."/>
            <person name="Lindquist E.A."/>
            <person name="Lipzen A."/>
            <person name="Lundell T."/>
            <person name="Morin E."/>
            <person name="Murat C."/>
            <person name="Riley R."/>
            <person name="Ohm R."/>
            <person name="Sun H."/>
            <person name="Tunlid A."/>
            <person name="Henrissat B."/>
            <person name="Grigoriev I.V."/>
            <person name="Hibbett D.S."/>
            <person name="Martin F."/>
        </authorList>
    </citation>
    <scope>NUCLEOTIDE SEQUENCE [LARGE SCALE GENOMIC DNA]</scope>
    <source>
        <strain evidence="3">FD-334 SS-4</strain>
    </source>
</reference>
<dbReference type="Proteomes" id="UP000054270">
    <property type="component" value="Unassembled WGS sequence"/>
</dbReference>
<dbReference type="SUPFAM" id="SSF52047">
    <property type="entry name" value="RNI-like"/>
    <property type="match status" value="1"/>
</dbReference>
<dbReference type="OMA" id="VACVEND"/>
<name>A0A0D2LZL0_HYPSF</name>
<sequence>MDPTSLPNSSVLEALLKTNRPPTDQEKAIIQESMSPTNAKLKSVESQISDAVVHIQALKSQLEGMEIKLQRLREEEAAILETFADHRRVFSSFRNIPGDILRELCVACVENDMPTLSYPYRPLPYTLAQICSEMRHIALTTPFIWSSINIEISAPRFIDQPGSLVPYSKLARRAREWLQRAGDLALDISVMEAFHESESSHVLFDCLLSYSSRWKTIRLNCRNTKYTPLSRIAALTSTHVPLLQSIFLQFGSFHCDTSVFRNSIFFTIPTLKHLTLDVDWKNVADFNINWEILTTLTLTVIDRESSAYHHAPSPKIARILRQTKCLVFCEISVDRALGDYPSEIYLPLLEVLSIEETIISNITPTGIHNLLDRLNAPILNTLEIKSLFPQLSLSAFLGRTSSIRKLVLPWVNRESLMEIADLLHHCPLLSALSLGPSSSEWDRQPELSDANDFLRRFVQAGDDGVICPRLEHFRIFGNIDLSLQTLRQFIEVKQGANAARSALHPWKDVAINLTRIPDAKIYEQMLDFISQKLAEGLDVKAFKKYKNNL</sequence>
<dbReference type="AlphaFoldDB" id="A0A0D2LZL0"/>
<evidence type="ECO:0000313" key="3">
    <source>
        <dbReference type="Proteomes" id="UP000054270"/>
    </source>
</evidence>
<dbReference type="EMBL" id="KN817623">
    <property type="protein sequence ID" value="KJA16348.1"/>
    <property type="molecule type" value="Genomic_DNA"/>
</dbReference>
<accession>A0A0D2LZL0</accession>
<proteinExistence type="predicted"/>
<feature type="coiled-coil region" evidence="1">
    <location>
        <begin position="55"/>
        <end position="82"/>
    </location>
</feature>
<evidence type="ECO:0000256" key="1">
    <source>
        <dbReference type="SAM" id="Coils"/>
    </source>
</evidence>
<keyword evidence="3" id="KW-1185">Reference proteome</keyword>